<keyword evidence="2" id="KW-0539">Nucleus</keyword>
<evidence type="ECO:0000259" key="4">
    <source>
        <dbReference type="PROSITE" id="PS50048"/>
    </source>
</evidence>
<gene>
    <name evidence="6" type="ORF">BDZ94DRAFT_300796</name>
</gene>
<name>A0A9P5YC54_9AGAR</name>
<dbReference type="Proteomes" id="UP000807353">
    <property type="component" value="Unassembled WGS sequence"/>
</dbReference>
<dbReference type="GO" id="GO:0005634">
    <property type="term" value="C:nucleus"/>
    <property type="evidence" value="ECO:0007669"/>
    <property type="project" value="UniProtKB-SubCell"/>
</dbReference>
<evidence type="ECO:0000256" key="3">
    <source>
        <dbReference type="SAM" id="MobiDB-lite"/>
    </source>
</evidence>
<organism evidence="6 7">
    <name type="scientific">Collybia nuda</name>
    <dbReference type="NCBI Taxonomy" id="64659"/>
    <lineage>
        <taxon>Eukaryota</taxon>
        <taxon>Fungi</taxon>
        <taxon>Dikarya</taxon>
        <taxon>Basidiomycota</taxon>
        <taxon>Agaricomycotina</taxon>
        <taxon>Agaricomycetes</taxon>
        <taxon>Agaricomycetidae</taxon>
        <taxon>Agaricales</taxon>
        <taxon>Tricholomatineae</taxon>
        <taxon>Clitocybaceae</taxon>
        <taxon>Collybia</taxon>
    </lineage>
</organism>
<dbReference type="PROSITE" id="PS51379">
    <property type="entry name" value="4FE4S_FER_2"/>
    <property type="match status" value="1"/>
</dbReference>
<dbReference type="GO" id="GO:0000981">
    <property type="term" value="F:DNA-binding transcription factor activity, RNA polymerase II-specific"/>
    <property type="evidence" value="ECO:0007669"/>
    <property type="project" value="InterPro"/>
</dbReference>
<comment type="caution">
    <text evidence="6">The sequence shown here is derived from an EMBL/GenBank/DDBJ whole genome shotgun (WGS) entry which is preliminary data.</text>
</comment>
<feature type="domain" description="4Fe-4S ferredoxin-type" evidence="5">
    <location>
        <begin position="97"/>
        <end position="129"/>
    </location>
</feature>
<feature type="domain" description="Zn(2)-C6 fungal-type" evidence="4">
    <location>
        <begin position="90"/>
        <end position="119"/>
    </location>
</feature>
<feature type="region of interest" description="Disordered" evidence="3">
    <location>
        <begin position="220"/>
        <end position="239"/>
    </location>
</feature>
<evidence type="ECO:0000259" key="5">
    <source>
        <dbReference type="PROSITE" id="PS51379"/>
    </source>
</evidence>
<evidence type="ECO:0000313" key="6">
    <source>
        <dbReference type="EMBL" id="KAF9465746.1"/>
    </source>
</evidence>
<dbReference type="PANTHER" id="PTHR31001:SF56">
    <property type="entry name" value="ZN(2)-C6 FUNGAL-TYPE DOMAIN-CONTAINING PROTEIN"/>
    <property type="match status" value="1"/>
</dbReference>
<keyword evidence="7" id="KW-1185">Reference proteome</keyword>
<dbReference type="GO" id="GO:0008270">
    <property type="term" value="F:zinc ion binding"/>
    <property type="evidence" value="ECO:0007669"/>
    <property type="project" value="InterPro"/>
</dbReference>
<dbReference type="OrthoDB" id="424974at2759"/>
<dbReference type="InterPro" id="IPR001138">
    <property type="entry name" value="Zn2Cys6_DnaBD"/>
</dbReference>
<evidence type="ECO:0000313" key="7">
    <source>
        <dbReference type="Proteomes" id="UP000807353"/>
    </source>
</evidence>
<dbReference type="InterPro" id="IPR036864">
    <property type="entry name" value="Zn2-C6_fun-type_DNA-bd_sf"/>
</dbReference>
<protein>
    <recommendedName>
        <fullName evidence="8">Zn(2)-C6 fungal-type domain-containing protein</fullName>
    </recommendedName>
</protein>
<dbReference type="SUPFAM" id="SSF57701">
    <property type="entry name" value="Zn2/Cys6 DNA-binding domain"/>
    <property type="match status" value="1"/>
</dbReference>
<dbReference type="PROSITE" id="PS00463">
    <property type="entry name" value="ZN2_CY6_FUNGAL_1"/>
    <property type="match status" value="1"/>
</dbReference>
<evidence type="ECO:0000256" key="2">
    <source>
        <dbReference type="ARBA" id="ARBA00023242"/>
    </source>
</evidence>
<dbReference type="InterPro" id="IPR017896">
    <property type="entry name" value="4Fe4S_Fe-S-bd"/>
</dbReference>
<dbReference type="InterPro" id="IPR050613">
    <property type="entry name" value="Sec_Metabolite_Reg"/>
</dbReference>
<feature type="region of interest" description="Disordered" evidence="3">
    <location>
        <begin position="33"/>
        <end position="60"/>
    </location>
</feature>
<reference evidence="6" key="1">
    <citation type="submission" date="2020-11" db="EMBL/GenBank/DDBJ databases">
        <authorList>
            <consortium name="DOE Joint Genome Institute"/>
            <person name="Ahrendt S."/>
            <person name="Riley R."/>
            <person name="Andreopoulos W."/>
            <person name="Labutti K."/>
            <person name="Pangilinan J."/>
            <person name="Ruiz-Duenas F.J."/>
            <person name="Barrasa J.M."/>
            <person name="Sanchez-Garcia M."/>
            <person name="Camarero S."/>
            <person name="Miyauchi S."/>
            <person name="Serrano A."/>
            <person name="Linde D."/>
            <person name="Babiker R."/>
            <person name="Drula E."/>
            <person name="Ayuso-Fernandez I."/>
            <person name="Pacheco R."/>
            <person name="Padilla G."/>
            <person name="Ferreira P."/>
            <person name="Barriuso J."/>
            <person name="Kellner H."/>
            <person name="Castanera R."/>
            <person name="Alfaro M."/>
            <person name="Ramirez L."/>
            <person name="Pisabarro A.G."/>
            <person name="Kuo A."/>
            <person name="Tritt A."/>
            <person name="Lipzen A."/>
            <person name="He G."/>
            <person name="Yan M."/>
            <person name="Ng V."/>
            <person name="Cullen D."/>
            <person name="Martin F."/>
            <person name="Rosso M.-N."/>
            <person name="Henrissat B."/>
            <person name="Hibbett D."/>
            <person name="Martinez A.T."/>
            <person name="Grigoriev I.V."/>
        </authorList>
    </citation>
    <scope>NUCLEOTIDE SEQUENCE</scope>
    <source>
        <strain evidence="6">CBS 247.69</strain>
    </source>
</reference>
<dbReference type="EMBL" id="MU150245">
    <property type="protein sequence ID" value="KAF9465746.1"/>
    <property type="molecule type" value="Genomic_DNA"/>
</dbReference>
<dbReference type="AlphaFoldDB" id="A0A9P5YC54"/>
<proteinExistence type="predicted"/>
<dbReference type="CDD" id="cd00067">
    <property type="entry name" value="GAL4"/>
    <property type="match status" value="1"/>
</dbReference>
<comment type="subcellular location">
    <subcellularLocation>
        <location evidence="1">Nucleus</location>
    </subcellularLocation>
</comment>
<evidence type="ECO:0008006" key="8">
    <source>
        <dbReference type="Google" id="ProtNLM"/>
    </source>
</evidence>
<dbReference type="SMART" id="SM00066">
    <property type="entry name" value="GAL4"/>
    <property type="match status" value="1"/>
</dbReference>
<evidence type="ECO:0000256" key="1">
    <source>
        <dbReference type="ARBA" id="ARBA00004123"/>
    </source>
</evidence>
<accession>A0A9P5YC54</accession>
<dbReference type="PANTHER" id="PTHR31001">
    <property type="entry name" value="UNCHARACTERIZED TRANSCRIPTIONAL REGULATORY PROTEIN"/>
    <property type="match status" value="1"/>
</dbReference>
<dbReference type="Gene3D" id="4.10.240.10">
    <property type="entry name" value="Zn(2)-C6 fungal-type DNA-binding domain"/>
    <property type="match status" value="1"/>
</dbReference>
<dbReference type="PROSITE" id="PS50048">
    <property type="entry name" value="ZN2_CY6_FUNGAL_2"/>
    <property type="match status" value="1"/>
</dbReference>
<sequence>MKGSHGYAHRESPSPFSEFHAILTMAPSVAGAVGTDLHDTRPLKRARKSGATKPRESEDQAYIENAPVDHIFIAEGNVSKKPGGKKAPLSCCECRRLKLKCDRSFPCASCKKRGCAEICPEGVLVSGKGTRFILANTEQLHTKIHDMSDRIRHLEEALESLQAQYSADPHPLLHTDFLGVKSTMGLYGGTQVGTEGSTPPMENGHDRDLRQPQMDVDALDRGSSEEAQKGLIIRNSPGNEGTDPFFSEVVRLSYSYPLPDNVSPEPNLPLRNYIRGKLPDRAEAEYLWDQARQNALWQ</sequence>